<dbReference type="AlphaFoldDB" id="A0A9P3LK34"/>
<dbReference type="Proteomes" id="UP000703269">
    <property type="component" value="Unassembled WGS sequence"/>
</dbReference>
<sequence length="78" mass="8624">MTTTPLSFFRPKHCTRAIAKSKSHPPSNFQVSGRALAVCALHWIACAEVSYLMSRRCTHLDSEHNLSAHGAPMHDGHI</sequence>
<accession>A0A9P3LK34</accession>
<dbReference type="EMBL" id="BPQB01000082">
    <property type="protein sequence ID" value="GJE98111.1"/>
    <property type="molecule type" value="Genomic_DNA"/>
</dbReference>
<reference evidence="1 2" key="1">
    <citation type="submission" date="2021-08" db="EMBL/GenBank/DDBJ databases">
        <title>Draft Genome Sequence of Phanerochaete sordida strain YK-624.</title>
        <authorList>
            <person name="Mori T."/>
            <person name="Dohra H."/>
            <person name="Suzuki T."/>
            <person name="Kawagishi H."/>
            <person name="Hirai H."/>
        </authorList>
    </citation>
    <scope>NUCLEOTIDE SEQUENCE [LARGE SCALE GENOMIC DNA]</scope>
    <source>
        <strain evidence="1 2">YK-624</strain>
    </source>
</reference>
<proteinExistence type="predicted"/>
<comment type="caution">
    <text evidence="1">The sequence shown here is derived from an EMBL/GenBank/DDBJ whole genome shotgun (WGS) entry which is preliminary data.</text>
</comment>
<organism evidence="1 2">
    <name type="scientific">Phanerochaete sordida</name>
    <dbReference type="NCBI Taxonomy" id="48140"/>
    <lineage>
        <taxon>Eukaryota</taxon>
        <taxon>Fungi</taxon>
        <taxon>Dikarya</taxon>
        <taxon>Basidiomycota</taxon>
        <taxon>Agaricomycotina</taxon>
        <taxon>Agaricomycetes</taxon>
        <taxon>Polyporales</taxon>
        <taxon>Phanerochaetaceae</taxon>
        <taxon>Phanerochaete</taxon>
    </lineage>
</organism>
<keyword evidence="2" id="KW-1185">Reference proteome</keyword>
<evidence type="ECO:0000313" key="2">
    <source>
        <dbReference type="Proteomes" id="UP000703269"/>
    </source>
</evidence>
<protein>
    <submittedName>
        <fullName evidence="1">Uncharacterized protein</fullName>
    </submittedName>
</protein>
<evidence type="ECO:0000313" key="1">
    <source>
        <dbReference type="EMBL" id="GJE98111.1"/>
    </source>
</evidence>
<gene>
    <name evidence="1" type="ORF">PsYK624_143330</name>
</gene>
<name>A0A9P3LK34_9APHY</name>